<feature type="transmembrane region" description="Helical" evidence="1">
    <location>
        <begin position="7"/>
        <end position="28"/>
    </location>
</feature>
<keyword evidence="3" id="KW-1185">Reference proteome</keyword>
<reference evidence="2 3" key="1">
    <citation type="submission" date="2017-06" db="EMBL/GenBank/DDBJ databases">
        <title>Description of Avrilella dinanensis gen. nov. sp. nov.</title>
        <authorList>
            <person name="Leyer C."/>
            <person name="Sassi M."/>
            <person name="Minet J."/>
            <person name="Kayal S."/>
            <person name="Cattoir V."/>
        </authorList>
    </citation>
    <scope>NUCLEOTIDE SEQUENCE [LARGE SCALE GENOMIC DNA]</scope>
    <source>
        <strain evidence="2 3">UR159</strain>
    </source>
</reference>
<protein>
    <submittedName>
        <fullName evidence="2">Uncharacterized protein</fullName>
    </submittedName>
</protein>
<dbReference type="RefSeq" id="WP_100676870.1">
    <property type="nucleotide sequence ID" value="NZ_NIPO01000001.1"/>
</dbReference>
<keyword evidence="1" id="KW-1133">Transmembrane helix</keyword>
<keyword evidence="1" id="KW-0812">Transmembrane</keyword>
<accession>A0A2M9R367</accession>
<name>A0A2M9R367_9FLAO</name>
<evidence type="ECO:0000313" key="2">
    <source>
        <dbReference type="EMBL" id="PJR03301.1"/>
    </source>
</evidence>
<organism evidence="2 3">
    <name type="scientific">Avrilella dinanensis</name>
    <dbReference type="NCBI Taxonomy" id="2008672"/>
    <lineage>
        <taxon>Bacteria</taxon>
        <taxon>Pseudomonadati</taxon>
        <taxon>Bacteroidota</taxon>
        <taxon>Flavobacteriia</taxon>
        <taxon>Flavobacteriales</taxon>
        <taxon>Flavobacteriaceae</taxon>
        <taxon>Avrilella</taxon>
    </lineage>
</organism>
<dbReference type="OrthoDB" id="1364401at2"/>
<sequence length="99" mass="11525">MQKSKKLLAVLLFTILILIVGVLIWSFFNPYARVMLIPLGMLSLYYLLIYGFVSLTNQSESRMYYYFILVLIIIPLLTLGLAYDRFIAFSVSLLNYLQQ</sequence>
<feature type="transmembrane region" description="Helical" evidence="1">
    <location>
        <begin position="34"/>
        <end position="53"/>
    </location>
</feature>
<evidence type="ECO:0000256" key="1">
    <source>
        <dbReference type="SAM" id="Phobius"/>
    </source>
</evidence>
<comment type="caution">
    <text evidence="2">The sequence shown here is derived from an EMBL/GenBank/DDBJ whole genome shotgun (WGS) entry which is preliminary data.</text>
</comment>
<dbReference type="AlphaFoldDB" id="A0A2M9R367"/>
<dbReference type="Proteomes" id="UP000231960">
    <property type="component" value="Unassembled WGS sequence"/>
</dbReference>
<gene>
    <name evidence="2" type="ORF">CDL10_01395</name>
</gene>
<feature type="transmembrane region" description="Helical" evidence="1">
    <location>
        <begin position="65"/>
        <end position="83"/>
    </location>
</feature>
<evidence type="ECO:0000313" key="3">
    <source>
        <dbReference type="Proteomes" id="UP000231960"/>
    </source>
</evidence>
<dbReference type="EMBL" id="NIPO01000001">
    <property type="protein sequence ID" value="PJR03301.1"/>
    <property type="molecule type" value="Genomic_DNA"/>
</dbReference>
<keyword evidence="1" id="KW-0472">Membrane</keyword>
<proteinExistence type="predicted"/>